<reference evidence="3" key="1">
    <citation type="journal article" date="2019" name="Int. J. Syst. Evol. Microbiol.">
        <title>The Global Catalogue of Microorganisms (GCM) 10K type strain sequencing project: providing services to taxonomists for standard genome sequencing and annotation.</title>
        <authorList>
            <consortium name="The Broad Institute Genomics Platform"/>
            <consortium name="The Broad Institute Genome Sequencing Center for Infectious Disease"/>
            <person name="Wu L."/>
            <person name="Ma J."/>
        </authorList>
    </citation>
    <scope>NUCLEOTIDE SEQUENCE [LARGE SCALE GENOMIC DNA]</scope>
    <source>
        <strain evidence="3">CCUG 60523</strain>
    </source>
</reference>
<accession>A0ABV8AST8</accession>
<dbReference type="EMBL" id="JBHRZS010000006">
    <property type="protein sequence ID" value="MFC3880035.1"/>
    <property type="molecule type" value="Genomic_DNA"/>
</dbReference>
<feature type="chain" id="PRO_5047381428" description="Lipoprotein" evidence="1">
    <location>
        <begin position="20"/>
        <end position="189"/>
    </location>
</feature>
<evidence type="ECO:0008006" key="4">
    <source>
        <dbReference type="Google" id="ProtNLM"/>
    </source>
</evidence>
<organism evidence="2 3">
    <name type="scientific">Algoriphagus namhaensis</name>
    <dbReference type="NCBI Taxonomy" id="915353"/>
    <lineage>
        <taxon>Bacteria</taxon>
        <taxon>Pseudomonadati</taxon>
        <taxon>Bacteroidota</taxon>
        <taxon>Cytophagia</taxon>
        <taxon>Cytophagales</taxon>
        <taxon>Cyclobacteriaceae</taxon>
        <taxon>Algoriphagus</taxon>
    </lineage>
</organism>
<dbReference type="Proteomes" id="UP001595805">
    <property type="component" value="Unassembled WGS sequence"/>
</dbReference>
<sequence>MKFQNLLLVLLAFAFYACGSDLEKEQSEMEVLPYFDLSGFIDKEVSELPDSVLVSKGTRVNGDQKFADVVLSREDIAKELEIFKEADINKPTFALSYETQVKGRYLIHELKDGEKGKLKTMTVTYGNDEVTGLTIKMKEENIFYSSTTIASLYLSARGFNLDHYSVETTQKIRWMEPNNMKISGVLRMD</sequence>
<dbReference type="RefSeq" id="WP_377905024.1">
    <property type="nucleotide sequence ID" value="NZ_JBHRZS010000006.1"/>
</dbReference>
<comment type="caution">
    <text evidence="2">The sequence shown here is derived from an EMBL/GenBank/DDBJ whole genome shotgun (WGS) entry which is preliminary data.</text>
</comment>
<keyword evidence="3" id="KW-1185">Reference proteome</keyword>
<protein>
    <recommendedName>
        <fullName evidence="4">Lipoprotein</fullName>
    </recommendedName>
</protein>
<feature type="signal peptide" evidence="1">
    <location>
        <begin position="1"/>
        <end position="19"/>
    </location>
</feature>
<proteinExistence type="predicted"/>
<gene>
    <name evidence="2" type="ORF">ACFOSV_07605</name>
</gene>
<keyword evidence="1" id="KW-0732">Signal</keyword>
<evidence type="ECO:0000313" key="3">
    <source>
        <dbReference type="Proteomes" id="UP001595805"/>
    </source>
</evidence>
<name>A0ABV8AST8_9BACT</name>
<dbReference type="PROSITE" id="PS51257">
    <property type="entry name" value="PROKAR_LIPOPROTEIN"/>
    <property type="match status" value="1"/>
</dbReference>
<evidence type="ECO:0000313" key="2">
    <source>
        <dbReference type="EMBL" id="MFC3880035.1"/>
    </source>
</evidence>
<evidence type="ECO:0000256" key="1">
    <source>
        <dbReference type="SAM" id="SignalP"/>
    </source>
</evidence>